<comment type="caution">
    <text evidence="1">The sequence shown here is derived from an EMBL/GenBank/DDBJ whole genome shotgun (WGS) entry which is preliminary data.</text>
</comment>
<protein>
    <submittedName>
        <fullName evidence="1">Uncharacterized protein</fullName>
    </submittedName>
</protein>
<evidence type="ECO:0000313" key="2">
    <source>
        <dbReference type="Proteomes" id="UP001139700"/>
    </source>
</evidence>
<sequence length="115" mass="12770">MSKDIYTSIGEIIDFEVHLLEGEALSASMEIKVNDEYVIFGGQNLFSSIPNSGVDLVGHFIQRCFQVSAVDKTRDLEGHLLKVAIEGDFIIGIASLVNEDFFYPAQEFPKLSAIR</sequence>
<accession>A0A9X1PHX2</accession>
<keyword evidence="2" id="KW-1185">Reference proteome</keyword>
<dbReference type="AlphaFoldDB" id="A0A9X1PHX2"/>
<dbReference type="RefSeq" id="WP_234616378.1">
    <property type="nucleotide sequence ID" value="NZ_CP098806.1"/>
</dbReference>
<organism evidence="1 2">
    <name type="scientific">Dyadobacter fanqingshengii</name>
    <dbReference type="NCBI Taxonomy" id="2906443"/>
    <lineage>
        <taxon>Bacteria</taxon>
        <taxon>Pseudomonadati</taxon>
        <taxon>Bacteroidota</taxon>
        <taxon>Cytophagia</taxon>
        <taxon>Cytophagales</taxon>
        <taxon>Spirosomataceae</taxon>
        <taxon>Dyadobacter</taxon>
    </lineage>
</organism>
<name>A0A9X1PHX2_9BACT</name>
<proteinExistence type="predicted"/>
<gene>
    <name evidence="1" type="ORF">LXM24_26310</name>
</gene>
<dbReference type="Proteomes" id="UP001139700">
    <property type="component" value="Unassembled WGS sequence"/>
</dbReference>
<reference evidence="1" key="1">
    <citation type="submission" date="2021-12" db="EMBL/GenBank/DDBJ databases">
        <title>Novel species in genus Dyadobacter.</title>
        <authorList>
            <person name="Ma C."/>
        </authorList>
    </citation>
    <scope>NUCLEOTIDE SEQUENCE</scope>
    <source>
        <strain evidence="1">CY399</strain>
    </source>
</reference>
<evidence type="ECO:0000313" key="1">
    <source>
        <dbReference type="EMBL" id="MCF0043647.1"/>
    </source>
</evidence>
<dbReference type="EMBL" id="JAJTTA010000008">
    <property type="protein sequence ID" value="MCF0043647.1"/>
    <property type="molecule type" value="Genomic_DNA"/>
</dbReference>